<dbReference type="SUPFAM" id="SSF57701">
    <property type="entry name" value="Zn2/Cys6 DNA-binding domain"/>
    <property type="match status" value="1"/>
</dbReference>
<evidence type="ECO:0000313" key="9">
    <source>
        <dbReference type="EMBL" id="CUS15333.1"/>
    </source>
</evidence>
<dbReference type="GO" id="GO:0000981">
    <property type="term" value="F:DNA-binding transcription factor activity, RNA polymerase II-specific"/>
    <property type="evidence" value="ECO:0007669"/>
    <property type="project" value="InterPro"/>
</dbReference>
<keyword evidence="1" id="KW-0479">Metal-binding</keyword>
<dbReference type="AlphaFoldDB" id="A0A292Q9B7"/>
<evidence type="ECO:0000256" key="7">
    <source>
        <dbReference type="SAM" id="MobiDB-lite"/>
    </source>
</evidence>
<feature type="compositionally biased region" description="Low complexity" evidence="7">
    <location>
        <begin position="648"/>
        <end position="672"/>
    </location>
</feature>
<evidence type="ECO:0000256" key="4">
    <source>
        <dbReference type="ARBA" id="ARBA00023125"/>
    </source>
</evidence>
<protein>
    <recommendedName>
        <fullName evidence="8">Zn(2)-C6 fungal-type domain-containing protein</fullName>
    </recommendedName>
</protein>
<evidence type="ECO:0000259" key="8">
    <source>
        <dbReference type="PROSITE" id="PS50048"/>
    </source>
</evidence>
<dbReference type="InterPro" id="IPR007219">
    <property type="entry name" value="XnlR_reg_dom"/>
</dbReference>
<dbReference type="SMART" id="SM00906">
    <property type="entry name" value="Fungal_trans"/>
    <property type="match status" value="1"/>
</dbReference>
<evidence type="ECO:0000256" key="6">
    <source>
        <dbReference type="ARBA" id="ARBA00023242"/>
    </source>
</evidence>
<dbReference type="Proteomes" id="UP001412239">
    <property type="component" value="Unassembled WGS sequence"/>
</dbReference>
<dbReference type="SMART" id="SM00066">
    <property type="entry name" value="GAL4"/>
    <property type="match status" value="1"/>
</dbReference>
<dbReference type="PROSITE" id="PS50048">
    <property type="entry name" value="ZN2_CY6_FUNGAL_2"/>
    <property type="match status" value="1"/>
</dbReference>
<dbReference type="Pfam" id="PF00172">
    <property type="entry name" value="Zn_clus"/>
    <property type="match status" value="1"/>
</dbReference>
<dbReference type="GO" id="GO:0003677">
    <property type="term" value="F:DNA binding"/>
    <property type="evidence" value="ECO:0007669"/>
    <property type="project" value="UniProtKB-KW"/>
</dbReference>
<dbReference type="PANTHER" id="PTHR47171:SF1">
    <property type="entry name" value="ZN(II)2CYS6 TRANSCRIPTION FACTOR (EUROFUNG)"/>
    <property type="match status" value="1"/>
</dbReference>
<proteinExistence type="predicted"/>
<keyword evidence="4" id="KW-0238">DNA-binding</keyword>
<keyword evidence="10" id="KW-1185">Reference proteome</keyword>
<dbReference type="Pfam" id="PF04082">
    <property type="entry name" value="Fungal_trans"/>
    <property type="match status" value="1"/>
</dbReference>
<dbReference type="InterPro" id="IPR001138">
    <property type="entry name" value="Zn2Cys6_DnaBD"/>
</dbReference>
<dbReference type="GO" id="GO:0006351">
    <property type="term" value="P:DNA-templated transcription"/>
    <property type="evidence" value="ECO:0007669"/>
    <property type="project" value="InterPro"/>
</dbReference>
<dbReference type="Gene3D" id="4.10.240.10">
    <property type="entry name" value="Zn(2)-C6 fungal-type DNA-binding domain"/>
    <property type="match status" value="1"/>
</dbReference>
<gene>
    <name evidence="9" type="ORF">GSTUAT00000590001</name>
</gene>
<dbReference type="PANTHER" id="PTHR47171">
    <property type="entry name" value="FARA-RELATED"/>
    <property type="match status" value="1"/>
</dbReference>
<keyword evidence="2" id="KW-0862">Zinc</keyword>
<feature type="domain" description="Zn(2)-C6 fungal-type" evidence="8">
    <location>
        <begin position="71"/>
        <end position="104"/>
    </location>
</feature>
<evidence type="ECO:0000256" key="3">
    <source>
        <dbReference type="ARBA" id="ARBA00023015"/>
    </source>
</evidence>
<dbReference type="EMBL" id="LN890948">
    <property type="protein sequence ID" value="CUS15333.1"/>
    <property type="molecule type" value="Genomic_DNA"/>
</dbReference>
<feature type="region of interest" description="Disordered" evidence="7">
    <location>
        <begin position="39"/>
        <end position="67"/>
    </location>
</feature>
<dbReference type="CDD" id="cd12148">
    <property type="entry name" value="fungal_TF_MHR"/>
    <property type="match status" value="1"/>
</dbReference>
<dbReference type="InterPro" id="IPR052073">
    <property type="entry name" value="Amide_Lactam_Regulators"/>
</dbReference>
<dbReference type="InterPro" id="IPR036864">
    <property type="entry name" value="Zn2-C6_fun-type_DNA-bd_sf"/>
</dbReference>
<evidence type="ECO:0000256" key="1">
    <source>
        <dbReference type="ARBA" id="ARBA00022723"/>
    </source>
</evidence>
<dbReference type="CDD" id="cd00067">
    <property type="entry name" value="GAL4"/>
    <property type="match status" value="1"/>
</dbReference>
<evidence type="ECO:0000256" key="5">
    <source>
        <dbReference type="ARBA" id="ARBA00023163"/>
    </source>
</evidence>
<keyword evidence="5" id="KW-0804">Transcription</keyword>
<feature type="compositionally biased region" description="Basic and acidic residues" evidence="7">
    <location>
        <begin position="46"/>
        <end position="55"/>
    </location>
</feature>
<keyword evidence="6" id="KW-0539">Nucleus</keyword>
<reference evidence="9" key="1">
    <citation type="submission" date="2015-10" db="EMBL/GenBank/DDBJ databases">
        <authorList>
            <person name="Regsiter A."/>
            <person name="william w."/>
        </authorList>
    </citation>
    <scope>NUCLEOTIDE SEQUENCE</scope>
    <source>
        <strain evidence="9">Montdore</strain>
    </source>
</reference>
<sequence length="787" mass="88260">MQQSKSSRSMPSLTSSCSPPYLETLPILNHPSLALGGTTTLTSKFGGEDGGDHKTSSSSNGKTKRKRSMIACKHCNERRVRCDASTIGLPCSNCQHSGKGECQFIESKRVRGARGRFDRHDGKSEESVSPNAVDFSLGRPEVAVTKRGRRHSISGTDGEEWQQLQQNAASDRSNGTVTYLGESWHLAWAAGSEAKTAPLHRPPLCLGDEEDINHRLNKELWERGAYMLPGSEVRDRLIAEYFRICHPCYPILDKRRFLHSVKTNTFSHILMQSVLMVAATHCDLSILQNAGYIRRHEAVEMFYKRARSLFDGDVEPDKMINMQSMFLLQFWWRAPSDQRDPLWWLAGAIRLAQTMGLHRSSKDSPMATDIRRIWRRAWWCLYIRDRQCSSSLGKPVIIRNEDCDVEDLTPDDFADDDDGTPPEHIIYIMQQASLCKILGDMLLFEYCPGALKSITEKPEVVRDLARRLEGWKSVIPRELEYNPGSRNLWAIKLQLAYQNVFILCHRPLSSNLNGHHKKIYEGLLTMAATVVGTVIKDLLEGFGARFMNPYDMGCFFCSMTIHLVNRRTTNPTLAKEADERLQASLVQIREMEEILPVACWFRERLKHAIQAREETLAADVERKPNPQQLQHQQQPQTRNPSSTPPTQVPQSQIGTPLPVPSVPSHVLPPSTTEAQRHQPQLCSPGLQPKQFQPHYVPGPATISSAVQMRPMQETGEVAGAMVDAWASNNCTFVGLGEVLDPQSGMLGMGGGGGGLEGHTVAEFDYQWVWDSVGGLGNTYVQMRFGAE</sequence>
<keyword evidence="3" id="KW-0805">Transcription regulation</keyword>
<organism evidence="9 10">
    <name type="scientific">Tuber aestivum</name>
    <name type="common">summer truffle</name>
    <dbReference type="NCBI Taxonomy" id="59557"/>
    <lineage>
        <taxon>Eukaryota</taxon>
        <taxon>Fungi</taxon>
        <taxon>Dikarya</taxon>
        <taxon>Ascomycota</taxon>
        <taxon>Pezizomycotina</taxon>
        <taxon>Pezizomycetes</taxon>
        <taxon>Pezizales</taxon>
        <taxon>Tuberaceae</taxon>
        <taxon>Tuber</taxon>
    </lineage>
</organism>
<feature type="compositionally biased region" description="Low complexity" evidence="7">
    <location>
        <begin position="625"/>
        <end position="641"/>
    </location>
</feature>
<name>A0A292Q9B7_9PEZI</name>
<evidence type="ECO:0000256" key="2">
    <source>
        <dbReference type="ARBA" id="ARBA00022833"/>
    </source>
</evidence>
<feature type="region of interest" description="Disordered" evidence="7">
    <location>
        <begin position="623"/>
        <end position="698"/>
    </location>
</feature>
<accession>A0A292Q9B7</accession>
<dbReference type="GO" id="GO:0008270">
    <property type="term" value="F:zinc ion binding"/>
    <property type="evidence" value="ECO:0007669"/>
    <property type="project" value="InterPro"/>
</dbReference>
<evidence type="ECO:0000313" key="10">
    <source>
        <dbReference type="Proteomes" id="UP001412239"/>
    </source>
</evidence>